<dbReference type="InterPro" id="IPR036102">
    <property type="entry name" value="OsmC/Ohrsf"/>
</dbReference>
<evidence type="ECO:0000313" key="1">
    <source>
        <dbReference type="EMBL" id="HFK20695.1"/>
    </source>
</evidence>
<dbReference type="InterPro" id="IPR015946">
    <property type="entry name" value="KH_dom-like_a/b"/>
</dbReference>
<protein>
    <submittedName>
        <fullName evidence="1">OsmC family peroxiredoxin</fullName>
    </submittedName>
</protein>
<dbReference type="SUPFAM" id="SSF82784">
    <property type="entry name" value="OsmC-like"/>
    <property type="match status" value="1"/>
</dbReference>
<comment type="caution">
    <text evidence="1">The sequence shown here is derived from an EMBL/GenBank/DDBJ whole genome shotgun (WGS) entry which is preliminary data.</text>
</comment>
<organism evidence="1">
    <name type="scientific">Candidatus Methanomethylicus mesodigestus</name>
    <dbReference type="NCBI Taxonomy" id="1867258"/>
    <lineage>
        <taxon>Archaea</taxon>
        <taxon>Thermoproteota</taxon>
        <taxon>Methanosuratincolia</taxon>
        <taxon>Candidatus Methanomethylicales</taxon>
        <taxon>Candidatus Methanomethylicaceae</taxon>
        <taxon>Candidatus Methanomethylicus</taxon>
    </lineage>
</organism>
<dbReference type="PANTHER" id="PTHR35368:SF1">
    <property type="entry name" value="HYDROPEROXIDE REDUCTASE"/>
    <property type="match status" value="1"/>
</dbReference>
<gene>
    <name evidence="1" type="ORF">ENS19_05360</name>
</gene>
<sequence>MEQDDMTTMINGVDRDALQATVAAVQDDPTLAAFEFRLANRWVEGGLNRSTVGAFHGTNMEHHRAQPFELVNDEPLVLLSGDRGPNPVEHVLHALAGCLTTSLVYHAAARGMQVEAVRTRFVGDLDLRGFLGLEPSVRNGYREIRVAFEIDGDLTAEQKAELVRLAQARSPVFDVVSNGVPVACALAG</sequence>
<dbReference type="EMBL" id="DSTX01000009">
    <property type="protein sequence ID" value="HFK20695.1"/>
    <property type="molecule type" value="Genomic_DNA"/>
</dbReference>
<dbReference type="PANTHER" id="PTHR35368">
    <property type="entry name" value="HYDROPEROXIDE REDUCTASE"/>
    <property type="match status" value="1"/>
</dbReference>
<dbReference type="AlphaFoldDB" id="A0A7C3J295"/>
<dbReference type="InterPro" id="IPR003718">
    <property type="entry name" value="OsmC/Ohr_fam"/>
</dbReference>
<dbReference type="Gene3D" id="3.30.300.20">
    <property type="match status" value="1"/>
</dbReference>
<name>A0A7C3J295_9CREN</name>
<dbReference type="Pfam" id="PF02566">
    <property type="entry name" value="OsmC"/>
    <property type="match status" value="1"/>
</dbReference>
<reference evidence="1" key="1">
    <citation type="journal article" date="2020" name="mSystems">
        <title>Genome- and Community-Level Interaction Insights into Carbon Utilization and Element Cycling Functions of Hydrothermarchaeota in Hydrothermal Sediment.</title>
        <authorList>
            <person name="Zhou Z."/>
            <person name="Liu Y."/>
            <person name="Xu W."/>
            <person name="Pan J."/>
            <person name="Luo Z.H."/>
            <person name="Li M."/>
        </authorList>
    </citation>
    <scope>NUCLEOTIDE SEQUENCE [LARGE SCALE GENOMIC DNA]</scope>
    <source>
        <strain evidence="1">SpSt-468</strain>
    </source>
</reference>
<dbReference type="InterPro" id="IPR052924">
    <property type="entry name" value="OsmC/Ohr_hydroprdx_reductase"/>
</dbReference>
<proteinExistence type="predicted"/>
<accession>A0A7C3J295</accession>